<dbReference type="InterPro" id="IPR041468">
    <property type="entry name" value="HTH_ParB/Spo0J"/>
</dbReference>
<dbReference type="PANTHER" id="PTHR33375">
    <property type="entry name" value="CHROMOSOME-PARTITIONING PROTEIN PARB-RELATED"/>
    <property type="match status" value="1"/>
</dbReference>
<comment type="similarity">
    <text evidence="1">Belongs to the ParB family.</text>
</comment>
<dbReference type="InterPro" id="IPR050336">
    <property type="entry name" value="Chromosome_partition/occlusion"/>
</dbReference>
<dbReference type="EMBL" id="CP063458">
    <property type="protein sequence ID" value="QOV87581.1"/>
    <property type="molecule type" value="Genomic_DNA"/>
</dbReference>
<proteinExistence type="inferred from homology"/>
<evidence type="ECO:0000256" key="2">
    <source>
        <dbReference type="ARBA" id="ARBA00022829"/>
    </source>
</evidence>
<protein>
    <submittedName>
        <fullName evidence="5">ParB/RepB/Spo0J family partition protein</fullName>
    </submittedName>
</protein>
<evidence type="ECO:0000313" key="5">
    <source>
        <dbReference type="EMBL" id="QOV87581.1"/>
    </source>
</evidence>
<dbReference type="RefSeq" id="WP_206290488.1">
    <property type="nucleotide sequence ID" value="NZ_CP063458.1"/>
</dbReference>
<sequence>MSKINKPRLGRGLSSLISVDIPDEEIPPLPSEAPSALVGPSAKPAPAALVVETIPLTQRVIELPVADVRPNPHQPRRDFDETALKELAASLKTNGVIQPIVVRQSAGGYELIAGERRLRAAKIAGLSTVPAIVKEVDGLTQAQFALVENIQRENLNPIERAEAYKLLLQQLGLSHSELAGRLGEDRSAVSNHLRLLELAVPVRELIRSAKLTLGHAKVLAGVSDVLEQERLGKLVVEQGLSVRNLETIVQSLGSPAATKPTKPATTAHLRDLEKAISSHLGMRVSLRSKTNTKGSLVINYVNLDQFDEIMTRLGVKLSETE</sequence>
<dbReference type="InterPro" id="IPR036086">
    <property type="entry name" value="ParB/Sulfiredoxin_sf"/>
</dbReference>
<dbReference type="AlphaFoldDB" id="A0A7M2WS18"/>
<dbReference type="InterPro" id="IPR057240">
    <property type="entry name" value="ParB_dimer_C"/>
</dbReference>
<dbReference type="Proteomes" id="UP000593765">
    <property type="component" value="Chromosome"/>
</dbReference>
<organism evidence="5 6">
    <name type="scientific">Humisphaera borealis</name>
    <dbReference type="NCBI Taxonomy" id="2807512"/>
    <lineage>
        <taxon>Bacteria</taxon>
        <taxon>Pseudomonadati</taxon>
        <taxon>Planctomycetota</taxon>
        <taxon>Phycisphaerae</taxon>
        <taxon>Tepidisphaerales</taxon>
        <taxon>Tepidisphaeraceae</taxon>
        <taxon>Humisphaera</taxon>
    </lineage>
</organism>
<dbReference type="Pfam" id="PF17762">
    <property type="entry name" value="HTH_ParB"/>
    <property type="match status" value="1"/>
</dbReference>
<dbReference type="GO" id="GO:0003677">
    <property type="term" value="F:DNA binding"/>
    <property type="evidence" value="ECO:0007669"/>
    <property type="project" value="UniProtKB-KW"/>
</dbReference>
<keyword evidence="2" id="KW-0159">Chromosome partition</keyword>
<dbReference type="Gene3D" id="3.90.1530.30">
    <property type="match status" value="1"/>
</dbReference>
<name>A0A7M2WS18_9BACT</name>
<dbReference type="SUPFAM" id="SSF110849">
    <property type="entry name" value="ParB/Sulfiredoxin"/>
    <property type="match status" value="1"/>
</dbReference>
<dbReference type="GO" id="GO:0007059">
    <property type="term" value="P:chromosome segregation"/>
    <property type="evidence" value="ECO:0007669"/>
    <property type="project" value="UniProtKB-KW"/>
</dbReference>
<dbReference type="GO" id="GO:0005694">
    <property type="term" value="C:chromosome"/>
    <property type="evidence" value="ECO:0007669"/>
    <property type="project" value="TreeGrafter"/>
</dbReference>
<dbReference type="CDD" id="cd16393">
    <property type="entry name" value="SPO0J_N"/>
    <property type="match status" value="1"/>
</dbReference>
<dbReference type="InterPro" id="IPR003115">
    <property type="entry name" value="ParB_N"/>
</dbReference>
<gene>
    <name evidence="5" type="ORF">IPV69_14925</name>
</gene>
<dbReference type="PANTHER" id="PTHR33375:SF1">
    <property type="entry name" value="CHROMOSOME-PARTITIONING PROTEIN PARB-RELATED"/>
    <property type="match status" value="1"/>
</dbReference>
<evidence type="ECO:0000256" key="1">
    <source>
        <dbReference type="ARBA" id="ARBA00006295"/>
    </source>
</evidence>
<feature type="domain" description="ParB-like N-terminal" evidence="4">
    <location>
        <begin position="61"/>
        <end position="150"/>
    </location>
</feature>
<evidence type="ECO:0000313" key="6">
    <source>
        <dbReference type="Proteomes" id="UP000593765"/>
    </source>
</evidence>
<evidence type="ECO:0000256" key="3">
    <source>
        <dbReference type="ARBA" id="ARBA00023125"/>
    </source>
</evidence>
<keyword evidence="6" id="KW-1185">Reference proteome</keyword>
<dbReference type="KEGG" id="hbs:IPV69_14925"/>
<dbReference type="SMART" id="SM00470">
    <property type="entry name" value="ParB"/>
    <property type="match status" value="1"/>
</dbReference>
<dbReference type="NCBIfam" id="TIGR00180">
    <property type="entry name" value="parB_part"/>
    <property type="match status" value="1"/>
</dbReference>
<evidence type="ECO:0000259" key="4">
    <source>
        <dbReference type="SMART" id="SM00470"/>
    </source>
</evidence>
<dbReference type="FunFam" id="3.90.1530.30:FF:000001">
    <property type="entry name" value="Chromosome partitioning protein ParB"/>
    <property type="match status" value="1"/>
</dbReference>
<dbReference type="InterPro" id="IPR004437">
    <property type="entry name" value="ParB/RepB/Spo0J"/>
</dbReference>
<dbReference type="Pfam" id="PF02195">
    <property type="entry name" value="ParB_N"/>
    <property type="match status" value="1"/>
</dbReference>
<reference evidence="5 6" key="1">
    <citation type="submission" date="2020-10" db="EMBL/GenBank/DDBJ databases">
        <title>Wide distribution of Phycisphaera-like planctomycetes from WD2101 soil group in peatlands and genome analysis of the first cultivated representative.</title>
        <authorList>
            <person name="Dedysh S.N."/>
            <person name="Beletsky A.V."/>
            <person name="Ivanova A."/>
            <person name="Kulichevskaya I.S."/>
            <person name="Suzina N.E."/>
            <person name="Philippov D.A."/>
            <person name="Rakitin A.L."/>
            <person name="Mardanov A.V."/>
            <person name="Ravin N.V."/>
        </authorList>
    </citation>
    <scope>NUCLEOTIDE SEQUENCE [LARGE SCALE GENOMIC DNA]</scope>
    <source>
        <strain evidence="5 6">M1803</strain>
    </source>
</reference>
<dbReference type="Gene3D" id="1.10.10.2830">
    <property type="match status" value="1"/>
</dbReference>
<dbReference type="FunFam" id="1.10.10.2830:FF:000001">
    <property type="entry name" value="Chromosome partitioning protein ParB"/>
    <property type="match status" value="1"/>
</dbReference>
<dbReference type="Pfam" id="PF23552">
    <property type="entry name" value="ParB_C"/>
    <property type="match status" value="1"/>
</dbReference>
<accession>A0A7M2WS18</accession>
<keyword evidence="3" id="KW-0238">DNA-binding</keyword>